<feature type="transmembrane region" description="Helical" evidence="1">
    <location>
        <begin position="32"/>
        <end position="49"/>
    </location>
</feature>
<dbReference type="Pfam" id="PF02517">
    <property type="entry name" value="Rce1-like"/>
    <property type="match status" value="1"/>
</dbReference>
<evidence type="ECO:0000256" key="1">
    <source>
        <dbReference type="SAM" id="Phobius"/>
    </source>
</evidence>
<dbReference type="EMBL" id="CP018866">
    <property type="protein sequence ID" value="AST91167.1"/>
    <property type="molecule type" value="Genomic_DNA"/>
</dbReference>
<keyword evidence="4" id="KW-1185">Reference proteome</keyword>
<feature type="domain" description="CAAX prenyl protease 2/Lysostaphin resistance protein A-like" evidence="2">
    <location>
        <begin position="117"/>
        <end position="201"/>
    </location>
</feature>
<dbReference type="STRING" id="1314751.GCA_001591425_00508"/>
<feature type="transmembrane region" description="Helical" evidence="1">
    <location>
        <begin position="190"/>
        <end position="209"/>
    </location>
</feature>
<dbReference type="KEGG" id="bcoh:BC6307_07685"/>
<dbReference type="GO" id="GO:0004175">
    <property type="term" value="F:endopeptidase activity"/>
    <property type="evidence" value="ECO:0007669"/>
    <property type="project" value="UniProtKB-ARBA"/>
</dbReference>
<keyword evidence="1" id="KW-1133">Transmembrane helix</keyword>
<keyword evidence="1" id="KW-0472">Membrane</keyword>
<organism evidence="3 4">
    <name type="scientific">Sutcliffiella cohnii</name>
    <dbReference type="NCBI Taxonomy" id="33932"/>
    <lineage>
        <taxon>Bacteria</taxon>
        <taxon>Bacillati</taxon>
        <taxon>Bacillota</taxon>
        <taxon>Bacilli</taxon>
        <taxon>Bacillales</taxon>
        <taxon>Bacillaceae</taxon>
        <taxon>Sutcliffiella</taxon>
    </lineage>
</organism>
<evidence type="ECO:0000259" key="2">
    <source>
        <dbReference type="Pfam" id="PF02517"/>
    </source>
</evidence>
<sequence length="210" mass="24880">MDTLKGKNIIYFILLHYLILAFAFWTPLFEGFYSNIIAFVLFIFVLTLFKDVRLTISKSFNPIVFKKGSFYLALFLCVISFYIFAAIYYGRGIDLATTWYYLTHPHYTVPDRTLYKLILFSIGLVVIRPIMEEIIYRVLIQGYLQSKFNKWIALFATSFIFGIMHFDNMIHPGIHGLVYGFLNMKFKSIYPSLVLHMLWNLYALFYFNYI</sequence>
<proteinExistence type="predicted"/>
<feature type="transmembrane region" description="Helical" evidence="1">
    <location>
        <begin position="113"/>
        <end position="131"/>
    </location>
</feature>
<dbReference type="Proteomes" id="UP000215224">
    <property type="component" value="Chromosome"/>
</dbReference>
<name>A0A223KP47_9BACI</name>
<evidence type="ECO:0000313" key="3">
    <source>
        <dbReference type="EMBL" id="AST91167.1"/>
    </source>
</evidence>
<gene>
    <name evidence="3" type="ORF">BC6307_07685</name>
</gene>
<reference evidence="3 4" key="1">
    <citation type="submission" date="2016-12" db="EMBL/GenBank/DDBJ databases">
        <title>The whole genome sequencing and assembly of Bacillus cohnii DSM 6307T strain.</title>
        <authorList>
            <person name="Lee Y.-J."/>
            <person name="Yi H."/>
            <person name="Bahn Y.-S."/>
            <person name="Kim J.F."/>
            <person name="Lee D.-W."/>
        </authorList>
    </citation>
    <scope>NUCLEOTIDE SEQUENCE [LARGE SCALE GENOMIC DNA]</scope>
    <source>
        <strain evidence="3 4">DSM 6307</strain>
    </source>
</reference>
<keyword evidence="1" id="KW-0812">Transmembrane</keyword>
<dbReference type="AlphaFoldDB" id="A0A223KP47"/>
<accession>A0A223KP47</accession>
<protein>
    <recommendedName>
        <fullName evidence="2">CAAX prenyl protease 2/Lysostaphin resistance protein A-like domain-containing protein</fullName>
    </recommendedName>
</protein>
<feature type="transmembrane region" description="Helical" evidence="1">
    <location>
        <begin position="9"/>
        <end position="26"/>
    </location>
</feature>
<evidence type="ECO:0000313" key="4">
    <source>
        <dbReference type="Proteomes" id="UP000215224"/>
    </source>
</evidence>
<dbReference type="InterPro" id="IPR003675">
    <property type="entry name" value="Rce1/LyrA-like_dom"/>
</dbReference>
<feature type="transmembrane region" description="Helical" evidence="1">
    <location>
        <begin position="70"/>
        <end position="93"/>
    </location>
</feature>
<feature type="transmembrane region" description="Helical" evidence="1">
    <location>
        <begin position="151"/>
        <end position="170"/>
    </location>
</feature>
<dbReference type="RefSeq" id="WP_066411654.1">
    <property type="nucleotide sequence ID" value="NZ_CP018866.1"/>
</dbReference>
<dbReference type="GO" id="GO:0080120">
    <property type="term" value="P:CAAX-box protein maturation"/>
    <property type="evidence" value="ECO:0007669"/>
    <property type="project" value="UniProtKB-ARBA"/>
</dbReference>